<protein>
    <recommendedName>
        <fullName evidence="4">Queuine tRNA-ribosyltransferase</fullName>
        <ecNumber evidence="4">2.4.2.29</ecNumber>
    </recommendedName>
    <alternativeName>
        <fullName evidence="4">Guanine insertion enzyme</fullName>
    </alternativeName>
    <alternativeName>
        <fullName evidence="4">tRNA-guanine transglycosylase</fullName>
    </alternativeName>
</protein>
<keyword evidence="2 4" id="KW-0808">Transferase</keyword>
<feature type="region of interest" description="RNA binding; important for wobble base 34 recognition" evidence="4">
    <location>
        <begin position="268"/>
        <end position="272"/>
    </location>
</feature>
<dbReference type="SUPFAM" id="SSF51713">
    <property type="entry name" value="tRNA-guanine transglycosylase"/>
    <property type="match status" value="1"/>
</dbReference>
<organism evidence="6 7">
    <name type="scientific">Intestinicryptomonas porci</name>
    <dbReference type="NCBI Taxonomy" id="2926320"/>
    <lineage>
        <taxon>Bacteria</taxon>
        <taxon>Pseudomonadati</taxon>
        <taxon>Verrucomicrobiota</taxon>
        <taxon>Opitutia</taxon>
        <taxon>Opitutales</taxon>
        <taxon>Intestinicryptomonaceae</taxon>
        <taxon>Intestinicryptomonas</taxon>
    </lineage>
</organism>
<dbReference type="InterPro" id="IPR036511">
    <property type="entry name" value="TGT-like_sf"/>
</dbReference>
<comment type="caution">
    <text evidence="6">The sequence shown here is derived from an EMBL/GenBank/DDBJ whole genome shotgun (WGS) entry which is preliminary data.</text>
</comment>
<keyword evidence="7" id="KW-1185">Reference proteome</keyword>
<dbReference type="NCBIfam" id="TIGR00430">
    <property type="entry name" value="Q_tRNA_tgt"/>
    <property type="match status" value="1"/>
</dbReference>
<name>A0ABU4WH39_9BACT</name>
<dbReference type="Pfam" id="PF01702">
    <property type="entry name" value="TGT"/>
    <property type="match status" value="1"/>
</dbReference>
<proteinExistence type="inferred from homology"/>
<feature type="region of interest" description="RNA binding" evidence="4">
    <location>
        <begin position="244"/>
        <end position="250"/>
    </location>
</feature>
<accession>A0ABU4WH39</accession>
<feature type="active site" description="Proton acceptor" evidence="4">
    <location>
        <position position="88"/>
    </location>
</feature>
<dbReference type="InterPro" id="IPR002616">
    <property type="entry name" value="tRNA_ribo_trans-like"/>
</dbReference>
<feature type="binding site" evidence="4">
    <location>
        <begin position="88"/>
        <end position="92"/>
    </location>
    <ligand>
        <name>substrate</name>
    </ligand>
</feature>
<evidence type="ECO:0000313" key="6">
    <source>
        <dbReference type="EMBL" id="MDX8415078.1"/>
    </source>
</evidence>
<feature type="active site" description="Nucleophile" evidence="4">
    <location>
        <position position="263"/>
    </location>
</feature>
<comment type="catalytic activity">
    <reaction evidence="4">
        <text>7-aminomethyl-7-carbaguanine + guanosine(34) in tRNA = 7-aminomethyl-7-carbaguanosine(34) in tRNA + guanine</text>
        <dbReference type="Rhea" id="RHEA:24104"/>
        <dbReference type="Rhea" id="RHEA-COMP:10341"/>
        <dbReference type="Rhea" id="RHEA-COMP:10342"/>
        <dbReference type="ChEBI" id="CHEBI:16235"/>
        <dbReference type="ChEBI" id="CHEBI:58703"/>
        <dbReference type="ChEBI" id="CHEBI:74269"/>
        <dbReference type="ChEBI" id="CHEBI:82833"/>
        <dbReference type="EC" id="2.4.2.29"/>
    </reaction>
</comment>
<feature type="binding site" evidence="4">
    <location>
        <position position="213"/>
    </location>
    <ligand>
        <name>substrate</name>
    </ligand>
</feature>
<evidence type="ECO:0000256" key="3">
    <source>
        <dbReference type="ARBA" id="ARBA00022694"/>
    </source>
</evidence>
<gene>
    <name evidence="4 6" type="primary">tgt</name>
    <name evidence="6" type="ORF">MOX91_02640</name>
</gene>
<dbReference type="GO" id="GO:0016757">
    <property type="term" value="F:glycosyltransferase activity"/>
    <property type="evidence" value="ECO:0007669"/>
    <property type="project" value="UniProtKB-KW"/>
</dbReference>
<comment type="pathway">
    <text evidence="4">tRNA modification; tRNA-queuosine biosynthesis.</text>
</comment>
<keyword evidence="4" id="KW-0671">Queuosine biosynthesis</keyword>
<feature type="binding site" evidence="4">
    <location>
        <position position="186"/>
    </location>
    <ligand>
        <name>substrate</name>
    </ligand>
</feature>
<dbReference type="EC" id="2.4.2.29" evidence="4"/>
<evidence type="ECO:0000259" key="5">
    <source>
        <dbReference type="Pfam" id="PF01702"/>
    </source>
</evidence>
<dbReference type="PANTHER" id="PTHR46499">
    <property type="entry name" value="QUEUINE TRNA-RIBOSYLTRANSFERASE"/>
    <property type="match status" value="1"/>
</dbReference>
<feature type="binding site" evidence="4">
    <location>
        <position position="142"/>
    </location>
    <ligand>
        <name>substrate</name>
    </ligand>
</feature>
<evidence type="ECO:0000256" key="2">
    <source>
        <dbReference type="ARBA" id="ARBA00022679"/>
    </source>
</evidence>
<dbReference type="Proteomes" id="UP001275932">
    <property type="component" value="Unassembled WGS sequence"/>
</dbReference>
<comment type="function">
    <text evidence="4">Catalyzes the base-exchange of a guanine (G) residue with the queuine precursor 7-aminomethyl-7-deazaguanine (PreQ1) at position 34 (anticodon wobble position) in tRNAs with GU(N) anticodons (tRNA-Asp, -Asn, -His and -Tyr). Catalysis occurs through a double-displacement mechanism. The nucleophile active site attacks the C1' of nucleotide 34 to detach the guanine base from the RNA, forming a covalent enzyme-RNA intermediate. The proton acceptor active site deprotonates the incoming PreQ1, allowing a nucleophilic attack on the C1' of the ribose to form the product. After dissociation, two additional enzymatic reactions on the tRNA convert PreQ1 to queuine (Q), resulting in the hypermodified nucleoside queuosine (7-(((4,5-cis-dihydroxy-2-cyclopenten-1-yl)amino)methyl)-7-deazaguanosine).</text>
</comment>
<dbReference type="PANTHER" id="PTHR46499:SF1">
    <property type="entry name" value="QUEUINE TRNA-RIBOSYLTRANSFERASE"/>
    <property type="match status" value="1"/>
</dbReference>
<comment type="similarity">
    <text evidence="4">Belongs to the queuine tRNA-ribosyltransferase family.</text>
</comment>
<feature type="domain" description="tRNA-guanine(15) transglycosylase-like" evidence="5">
    <location>
        <begin position="10"/>
        <end position="364"/>
    </location>
</feature>
<reference evidence="6 7" key="1">
    <citation type="submission" date="2022-03" db="EMBL/GenBank/DDBJ databases">
        <title>Novel taxa within the pig intestine.</title>
        <authorList>
            <person name="Wylensek D."/>
            <person name="Bishof K."/>
            <person name="Afrizal A."/>
            <person name="Clavel T."/>
        </authorList>
    </citation>
    <scope>NUCLEOTIDE SEQUENCE [LARGE SCALE GENOMIC DNA]</scope>
    <source>
        <strain evidence="6 7">CLA-KB-P66</strain>
    </source>
</reference>
<dbReference type="HAMAP" id="MF_00168">
    <property type="entry name" value="Q_tRNA_Tgt"/>
    <property type="match status" value="1"/>
</dbReference>
<comment type="caution">
    <text evidence="4">Lacks conserved residue(s) required for the propagation of feature annotation.</text>
</comment>
<dbReference type="NCBIfam" id="TIGR00449">
    <property type="entry name" value="tgt_general"/>
    <property type="match status" value="1"/>
</dbReference>
<evidence type="ECO:0000256" key="1">
    <source>
        <dbReference type="ARBA" id="ARBA00022676"/>
    </source>
</evidence>
<dbReference type="InterPro" id="IPR004803">
    <property type="entry name" value="TGT"/>
</dbReference>
<keyword evidence="1 4" id="KW-0328">Glycosyltransferase</keyword>
<dbReference type="InterPro" id="IPR050076">
    <property type="entry name" value="ArchSynthase1/Queuine_TRR"/>
</dbReference>
<keyword evidence="3 4" id="KW-0819">tRNA processing</keyword>
<comment type="subunit">
    <text evidence="4">Homodimer. Within each dimer, one monomer is responsible for RNA recognition and catalysis, while the other monomer binds to the replacement base PreQ1.</text>
</comment>
<evidence type="ECO:0000313" key="7">
    <source>
        <dbReference type="Proteomes" id="UP001275932"/>
    </source>
</evidence>
<dbReference type="Gene3D" id="3.20.20.105">
    <property type="entry name" value="Queuine tRNA-ribosyltransferase-like"/>
    <property type="match status" value="1"/>
</dbReference>
<dbReference type="EMBL" id="JALBUT010000002">
    <property type="protein sequence ID" value="MDX8415078.1"/>
    <property type="molecule type" value="Genomic_DNA"/>
</dbReference>
<dbReference type="RefSeq" id="WP_370396523.1">
    <property type="nucleotide sequence ID" value="NZ_JALBUT010000002.1"/>
</dbReference>
<sequence length="369" mass="41685">MFEVLNTEQGARRGVLTTPHGKIQTPIFMPVGTQATVKSLTPAQIEETGAQIILSNTYHLNIRPTSKLIEKFGGLHGFMRWNKPILTDSGGFQAFSLSKLRKITEEGITFKSHLDGAKLFLSPESCMQIQKELNSDIRMVLDECIPYPCEKRDCLKSVERTIRWAKRCKKIHDSFADGNLTFGIVQGGIYDDIRKMCAEELSQMDFPGYAIGGVSVGEPEEEMLKQVDASTKYLPENKPRYVMGVGTPVQLLKMIALGADMFDCVMPTRLARHANAFTVNGVINLKNSRFKEDHSPIDETVQSYASNFTRAYIRHLVVSNEMLACTLLSIHNISFFLDLMRQAREHLEIGDFAEWSNFWISRYNSGEKQ</sequence>
<evidence type="ECO:0000256" key="4">
    <source>
        <dbReference type="HAMAP-Rule" id="MF_00168"/>
    </source>
</evidence>